<reference evidence="11 12" key="1">
    <citation type="submission" date="2019-07" db="EMBL/GenBank/DDBJ databases">
        <title>Insights of Desulfuromonas acetexigens electromicrobiology.</title>
        <authorList>
            <person name="Katuri K."/>
            <person name="Sapireddy V."/>
            <person name="Shaw D.R."/>
            <person name="Saikaly P."/>
        </authorList>
    </citation>
    <scope>NUCLEOTIDE SEQUENCE [LARGE SCALE GENOMIC DNA]</scope>
    <source>
        <strain evidence="11 12">2873</strain>
    </source>
</reference>
<dbReference type="GO" id="GO:0005524">
    <property type="term" value="F:ATP binding"/>
    <property type="evidence" value="ECO:0007669"/>
    <property type="project" value="UniProtKB-KW"/>
</dbReference>
<keyword evidence="5" id="KW-0547">Nucleotide-binding</keyword>
<feature type="domain" description="Histidine kinase" evidence="10">
    <location>
        <begin position="88"/>
        <end position="306"/>
    </location>
</feature>
<dbReference type="FunFam" id="3.30.565.10:FF:000006">
    <property type="entry name" value="Sensor histidine kinase WalK"/>
    <property type="match status" value="1"/>
</dbReference>
<dbReference type="OrthoDB" id="9787818at2"/>
<dbReference type="EMBL" id="VJVV01000013">
    <property type="protein sequence ID" value="TRO78964.1"/>
    <property type="molecule type" value="Genomic_DNA"/>
</dbReference>
<feature type="transmembrane region" description="Helical" evidence="9">
    <location>
        <begin position="51"/>
        <end position="75"/>
    </location>
</feature>
<dbReference type="RefSeq" id="WP_092054330.1">
    <property type="nucleotide sequence ID" value="NZ_FOJJ01000005.1"/>
</dbReference>
<dbReference type="GO" id="GO:0007234">
    <property type="term" value="P:osmosensory signaling via phosphorelay pathway"/>
    <property type="evidence" value="ECO:0007669"/>
    <property type="project" value="TreeGrafter"/>
</dbReference>
<dbReference type="InterPro" id="IPR036890">
    <property type="entry name" value="HATPase_C_sf"/>
</dbReference>
<evidence type="ECO:0000256" key="2">
    <source>
        <dbReference type="ARBA" id="ARBA00012438"/>
    </source>
</evidence>
<dbReference type="GO" id="GO:0000155">
    <property type="term" value="F:phosphorelay sensor kinase activity"/>
    <property type="evidence" value="ECO:0007669"/>
    <property type="project" value="InterPro"/>
</dbReference>
<evidence type="ECO:0000256" key="1">
    <source>
        <dbReference type="ARBA" id="ARBA00000085"/>
    </source>
</evidence>
<dbReference type="PROSITE" id="PS50109">
    <property type="entry name" value="HIS_KIN"/>
    <property type="match status" value="1"/>
</dbReference>
<keyword evidence="8" id="KW-0902">Two-component regulatory system</keyword>
<evidence type="ECO:0000256" key="7">
    <source>
        <dbReference type="ARBA" id="ARBA00022840"/>
    </source>
</evidence>
<dbReference type="SUPFAM" id="SSF47384">
    <property type="entry name" value="Homodimeric domain of signal transducing histidine kinase"/>
    <property type="match status" value="1"/>
</dbReference>
<evidence type="ECO:0000256" key="4">
    <source>
        <dbReference type="ARBA" id="ARBA00022679"/>
    </source>
</evidence>
<organism evidence="11 12">
    <name type="scientific">Trichloromonas acetexigens</name>
    <dbReference type="NCBI Taxonomy" id="38815"/>
    <lineage>
        <taxon>Bacteria</taxon>
        <taxon>Pseudomonadati</taxon>
        <taxon>Thermodesulfobacteriota</taxon>
        <taxon>Desulfuromonadia</taxon>
        <taxon>Desulfuromonadales</taxon>
        <taxon>Trichloromonadaceae</taxon>
        <taxon>Trichloromonas</taxon>
    </lineage>
</organism>
<dbReference type="InterPro" id="IPR050351">
    <property type="entry name" value="BphY/WalK/GraS-like"/>
</dbReference>
<dbReference type="AlphaFoldDB" id="A0A550J6V2"/>
<dbReference type="SMART" id="SM00387">
    <property type="entry name" value="HATPase_c"/>
    <property type="match status" value="1"/>
</dbReference>
<dbReference type="Pfam" id="PF00512">
    <property type="entry name" value="HisKA"/>
    <property type="match status" value="1"/>
</dbReference>
<dbReference type="SUPFAM" id="SSF55874">
    <property type="entry name" value="ATPase domain of HSP90 chaperone/DNA topoisomerase II/histidine kinase"/>
    <property type="match status" value="1"/>
</dbReference>
<keyword evidence="12" id="KW-1185">Reference proteome</keyword>
<evidence type="ECO:0000256" key="5">
    <source>
        <dbReference type="ARBA" id="ARBA00022741"/>
    </source>
</evidence>
<keyword evidence="9" id="KW-1133">Transmembrane helix</keyword>
<dbReference type="GO" id="GO:0030295">
    <property type="term" value="F:protein kinase activator activity"/>
    <property type="evidence" value="ECO:0007669"/>
    <property type="project" value="TreeGrafter"/>
</dbReference>
<sequence>MAKLTCPKKILLVEAIGFTLIILFLWLDEVFDLPNKLFGAPPTPVNNLESWFETAIVVLFAIVVMSISASLALRLQRADTEKARLFGVIAHDLRSPFTNLIGNAELLRKNFTELSEEDRRSLSAGIFEAADKAHDLLENLLCWAEVQLESGNVPSRRQELRSLVDGVIEQVGLSATRKQIVISNNVPEGLMVTVDETAVHSVLRNLLSNAIKFSHPESSIEVGAKGRAGKVRVSVADRGVGMSRREIKSLFHMGTRLSKPGTSGEAGSGLGLLLAHELVRRGGGKLKVRSDEGKGTVFHFTLPRAKAARPGKAAAAAEADEE</sequence>
<dbReference type="Gene3D" id="1.10.287.130">
    <property type="match status" value="1"/>
</dbReference>
<dbReference type="Proteomes" id="UP000317155">
    <property type="component" value="Unassembled WGS sequence"/>
</dbReference>
<evidence type="ECO:0000256" key="6">
    <source>
        <dbReference type="ARBA" id="ARBA00022777"/>
    </source>
</evidence>
<keyword evidence="4" id="KW-0808">Transferase</keyword>
<dbReference type="InterPro" id="IPR003594">
    <property type="entry name" value="HATPase_dom"/>
</dbReference>
<keyword evidence="9" id="KW-0472">Membrane</keyword>
<dbReference type="InterPro" id="IPR004358">
    <property type="entry name" value="Sig_transdc_His_kin-like_C"/>
</dbReference>
<accession>A0A550J6V2</accession>
<dbReference type="Pfam" id="PF02518">
    <property type="entry name" value="HATPase_c"/>
    <property type="match status" value="1"/>
</dbReference>
<evidence type="ECO:0000259" key="10">
    <source>
        <dbReference type="PROSITE" id="PS50109"/>
    </source>
</evidence>
<evidence type="ECO:0000256" key="3">
    <source>
        <dbReference type="ARBA" id="ARBA00022553"/>
    </source>
</evidence>
<keyword evidence="3" id="KW-0597">Phosphoprotein</keyword>
<keyword evidence="6 11" id="KW-0418">Kinase</keyword>
<feature type="transmembrane region" description="Helical" evidence="9">
    <location>
        <begin position="12"/>
        <end position="31"/>
    </location>
</feature>
<comment type="catalytic activity">
    <reaction evidence="1">
        <text>ATP + protein L-histidine = ADP + protein N-phospho-L-histidine.</text>
        <dbReference type="EC" id="2.7.13.3"/>
    </reaction>
</comment>
<dbReference type="GO" id="GO:0000156">
    <property type="term" value="F:phosphorelay response regulator activity"/>
    <property type="evidence" value="ECO:0007669"/>
    <property type="project" value="TreeGrafter"/>
</dbReference>
<dbReference type="PANTHER" id="PTHR42878">
    <property type="entry name" value="TWO-COMPONENT HISTIDINE KINASE"/>
    <property type="match status" value="1"/>
</dbReference>
<dbReference type="Gene3D" id="3.30.565.10">
    <property type="entry name" value="Histidine kinase-like ATPase, C-terminal domain"/>
    <property type="match status" value="1"/>
</dbReference>
<keyword evidence="7" id="KW-0067">ATP-binding</keyword>
<dbReference type="PANTHER" id="PTHR42878:SF7">
    <property type="entry name" value="SENSOR HISTIDINE KINASE GLRK"/>
    <property type="match status" value="1"/>
</dbReference>
<dbReference type="CDD" id="cd00082">
    <property type="entry name" value="HisKA"/>
    <property type="match status" value="1"/>
</dbReference>
<dbReference type="InterPro" id="IPR005467">
    <property type="entry name" value="His_kinase_dom"/>
</dbReference>
<dbReference type="PRINTS" id="PR00344">
    <property type="entry name" value="BCTRLSENSOR"/>
</dbReference>
<gene>
    <name evidence="11" type="ORF">FL622_14870</name>
</gene>
<evidence type="ECO:0000313" key="12">
    <source>
        <dbReference type="Proteomes" id="UP000317155"/>
    </source>
</evidence>
<name>A0A550J6V2_9BACT</name>
<dbReference type="EC" id="2.7.13.3" evidence="2"/>
<evidence type="ECO:0000256" key="9">
    <source>
        <dbReference type="SAM" id="Phobius"/>
    </source>
</evidence>
<proteinExistence type="predicted"/>
<dbReference type="InterPro" id="IPR003661">
    <property type="entry name" value="HisK_dim/P_dom"/>
</dbReference>
<dbReference type="InterPro" id="IPR036097">
    <property type="entry name" value="HisK_dim/P_sf"/>
</dbReference>
<evidence type="ECO:0000256" key="8">
    <source>
        <dbReference type="ARBA" id="ARBA00023012"/>
    </source>
</evidence>
<comment type="caution">
    <text evidence="11">The sequence shown here is derived from an EMBL/GenBank/DDBJ whole genome shotgun (WGS) entry which is preliminary data.</text>
</comment>
<protein>
    <recommendedName>
        <fullName evidence="2">histidine kinase</fullName>
        <ecNumber evidence="2">2.7.13.3</ecNumber>
    </recommendedName>
</protein>
<dbReference type="SMART" id="SM00388">
    <property type="entry name" value="HisKA"/>
    <property type="match status" value="1"/>
</dbReference>
<evidence type="ECO:0000313" key="11">
    <source>
        <dbReference type="EMBL" id="TRO78964.1"/>
    </source>
</evidence>
<keyword evidence="9" id="KW-0812">Transmembrane</keyword>